<dbReference type="NCBIfam" id="TIGR01412">
    <property type="entry name" value="tat_substr_1"/>
    <property type="match status" value="1"/>
</dbReference>
<evidence type="ECO:0000256" key="13">
    <source>
        <dbReference type="RuleBase" id="RU365017"/>
    </source>
</evidence>
<dbReference type="Pfam" id="PF20628">
    <property type="entry name" value="Dyp_perox_C"/>
    <property type="match status" value="1"/>
</dbReference>
<evidence type="ECO:0000256" key="5">
    <source>
        <dbReference type="ARBA" id="ARBA00022723"/>
    </source>
</evidence>
<comment type="caution">
    <text evidence="18">The sequence shown here is derived from an EMBL/GenBank/DDBJ whole genome shotgun (WGS) entry which is preliminary data.</text>
</comment>
<comment type="cofactor">
    <cofactor evidence="13">
        <name>heme b</name>
        <dbReference type="ChEBI" id="CHEBI:60344"/>
    </cofactor>
    <text evidence="13">Binds 1 heme b (iron(II)-protoporphyrin IX) group non-covalently per subunit.</text>
</comment>
<keyword evidence="4 13" id="KW-0349">Heme</keyword>
<dbReference type="PROSITE" id="PS51318">
    <property type="entry name" value="TAT"/>
    <property type="match status" value="1"/>
</dbReference>
<protein>
    <recommendedName>
        <fullName evidence="10 13">Deferrochelatase</fullName>
        <ecNumber evidence="13">1.11.1.-</ecNumber>
    </recommendedName>
    <alternativeName>
        <fullName evidence="11 13">Peroxidase EfeB</fullName>
    </alternativeName>
</protein>
<evidence type="ECO:0000256" key="3">
    <source>
        <dbReference type="ARBA" id="ARBA00022559"/>
    </source>
</evidence>
<comment type="subunit">
    <text evidence="13">Homodimer. Part of a ferrous iron transporter composed of EfeU, EfeO and EfeB.</text>
</comment>
<keyword evidence="14" id="KW-0175">Coiled coil</keyword>
<organism evidence="18 19">
    <name type="scientific">Salinicola acroporae</name>
    <dbReference type="NCBI Taxonomy" id="1541440"/>
    <lineage>
        <taxon>Bacteria</taxon>
        <taxon>Pseudomonadati</taxon>
        <taxon>Pseudomonadota</taxon>
        <taxon>Gammaproteobacteria</taxon>
        <taxon>Oceanospirillales</taxon>
        <taxon>Halomonadaceae</taxon>
        <taxon>Salinicola</taxon>
    </lineage>
</organism>
<name>A0ABT6I7Z4_9GAMM</name>
<keyword evidence="5 13" id="KW-0479">Metal-binding</keyword>
<dbReference type="InterPro" id="IPR006313">
    <property type="entry name" value="EfeB/EfeN"/>
</dbReference>
<gene>
    <name evidence="18" type="ORF">CUR86_16085</name>
</gene>
<sequence length="463" mass="50388">MSQFDRHSGCPFHRRTDRSQSALSQSDTSTPAHRERRRFLKGAGLTGLGLGLGGIGLGGTCPARALAATGHGQDVTSAPQEQDSQLRYPFYGHHQQGIVTPRPATGMLVAFDVLARDRDDLERLLKILTERMAFLTQGGNIPERNPLFPPPDSGILGPVVAPDGLTMTLAVGDSLFDQRFGLAGARPKRLQRMEGFPNDALDAARCHGDLALQICANTLDTGYHALRDIIKNTPGLLMVRWKQEGTVPLLPPAPGDSDGSARNFLGFRDGSANPDGSDDALMDELVWVGGDHDEPAWARGGSYLAARIIRNFVERWDRTPLQEQEMIFGRRKMSGAPLSKDGAEGKEQDVPDYTRDPEGEITPLDAHIRLANPRTLATEKNRILRRPFNYSNGVEANGQLDMGLLFLCFQADLEAGFITVQHRLDGEPLEEYIKPVGGGYFFVLPGARDANDFLGSGLLAASA</sequence>
<evidence type="ECO:0000313" key="19">
    <source>
        <dbReference type="Proteomes" id="UP001162135"/>
    </source>
</evidence>
<dbReference type="InterPro" id="IPR006314">
    <property type="entry name" value="Dyp_peroxidase"/>
</dbReference>
<evidence type="ECO:0000256" key="1">
    <source>
        <dbReference type="ARBA" id="ARBA00004196"/>
    </source>
</evidence>
<evidence type="ECO:0000256" key="12">
    <source>
        <dbReference type="ARBA" id="ARBA00048856"/>
    </source>
</evidence>
<keyword evidence="19" id="KW-1185">Reference proteome</keyword>
<dbReference type="PROSITE" id="PS51404">
    <property type="entry name" value="DYP_PEROXIDASE"/>
    <property type="match status" value="1"/>
</dbReference>
<dbReference type="InterPro" id="IPR019546">
    <property type="entry name" value="TAT_signal_bac_arc"/>
</dbReference>
<evidence type="ECO:0000259" key="16">
    <source>
        <dbReference type="Pfam" id="PF04261"/>
    </source>
</evidence>
<reference evidence="18" key="2">
    <citation type="submission" date="2017-11" db="EMBL/GenBank/DDBJ databases">
        <authorList>
            <person name="Das S.K."/>
        </authorList>
    </citation>
    <scope>NUCLEOTIDE SEQUENCE</scope>
    <source>
        <strain evidence="18">S4-41</strain>
    </source>
</reference>
<dbReference type="NCBIfam" id="TIGR01413">
    <property type="entry name" value="Dyp_perox_fam"/>
    <property type="match status" value="1"/>
</dbReference>
<dbReference type="SUPFAM" id="SSF54909">
    <property type="entry name" value="Dimeric alpha+beta barrel"/>
    <property type="match status" value="1"/>
</dbReference>
<evidence type="ECO:0000256" key="2">
    <source>
        <dbReference type="ARBA" id="ARBA00005365"/>
    </source>
</evidence>
<feature type="compositionally biased region" description="Basic and acidic residues" evidence="15">
    <location>
        <begin position="341"/>
        <end position="358"/>
    </location>
</feature>
<dbReference type="PANTHER" id="PTHR30521">
    <property type="entry name" value="DEFERROCHELATASE/PEROXIDASE"/>
    <property type="match status" value="1"/>
</dbReference>
<proteinExistence type="inferred from homology"/>
<feature type="coiled-coil region" evidence="14">
    <location>
        <begin position="111"/>
        <end position="138"/>
    </location>
</feature>
<evidence type="ECO:0000256" key="11">
    <source>
        <dbReference type="ARBA" id="ARBA00033775"/>
    </source>
</evidence>
<keyword evidence="7 13" id="KW-0560">Oxidoreductase</keyword>
<dbReference type="RefSeq" id="WP_110714571.1">
    <property type="nucleotide sequence ID" value="NZ_PGFS01000001.1"/>
</dbReference>
<feature type="region of interest" description="Disordered" evidence="15">
    <location>
        <begin position="333"/>
        <end position="358"/>
    </location>
</feature>
<dbReference type="Proteomes" id="UP001162135">
    <property type="component" value="Unassembled WGS sequence"/>
</dbReference>
<reference evidence="18" key="1">
    <citation type="journal article" date="2015" name="Antonie Van Leeuwenhoek">
        <title>Comparative 16S rRNA signatures and multilocus sequence analysis for the genus Salinicola and description of Salinicola acroporae sp. nov., isolated from coral Acropora digitifera.</title>
        <authorList>
            <person name="Lepcha R.T."/>
            <person name="Poddar A."/>
            <person name="Schumann P."/>
            <person name="Das S.K."/>
        </authorList>
    </citation>
    <scope>NUCLEOTIDE SEQUENCE</scope>
    <source>
        <strain evidence="18">S4-41</strain>
    </source>
</reference>
<evidence type="ECO:0000256" key="9">
    <source>
        <dbReference type="ARBA" id="ARBA00023239"/>
    </source>
</evidence>
<dbReference type="PANTHER" id="PTHR30521:SF4">
    <property type="entry name" value="DEFERROCHELATASE"/>
    <property type="match status" value="1"/>
</dbReference>
<keyword evidence="3 13" id="KW-0575">Peroxidase</keyword>
<feature type="compositionally biased region" description="Polar residues" evidence="15">
    <location>
        <begin position="19"/>
        <end position="31"/>
    </location>
</feature>
<dbReference type="InterPro" id="IPR048328">
    <property type="entry name" value="Dyp_perox_C"/>
</dbReference>
<comment type="catalytic activity">
    <reaction evidence="12">
        <text>heme b + 2 H(+) = protoporphyrin IX + Fe(2+)</text>
        <dbReference type="Rhea" id="RHEA:22584"/>
        <dbReference type="ChEBI" id="CHEBI:15378"/>
        <dbReference type="ChEBI" id="CHEBI:29033"/>
        <dbReference type="ChEBI" id="CHEBI:57306"/>
        <dbReference type="ChEBI" id="CHEBI:60344"/>
        <dbReference type="EC" id="4.98.1.1"/>
    </reaction>
    <physiologicalReaction direction="left-to-right" evidence="12">
        <dbReference type="Rhea" id="RHEA:22585"/>
    </physiologicalReaction>
</comment>
<evidence type="ECO:0000256" key="8">
    <source>
        <dbReference type="ARBA" id="ARBA00023004"/>
    </source>
</evidence>
<keyword evidence="8 13" id="KW-0408">Iron</keyword>
<dbReference type="NCBIfam" id="TIGR01409">
    <property type="entry name" value="TAT_signal_seq"/>
    <property type="match status" value="1"/>
</dbReference>
<evidence type="ECO:0000259" key="17">
    <source>
        <dbReference type="Pfam" id="PF20628"/>
    </source>
</evidence>
<evidence type="ECO:0000256" key="7">
    <source>
        <dbReference type="ARBA" id="ARBA00023002"/>
    </source>
</evidence>
<evidence type="ECO:0000256" key="6">
    <source>
        <dbReference type="ARBA" id="ARBA00022729"/>
    </source>
</evidence>
<dbReference type="EMBL" id="PGFS01000001">
    <property type="protein sequence ID" value="MDH4573789.1"/>
    <property type="molecule type" value="Genomic_DNA"/>
</dbReference>
<comment type="subcellular location">
    <subcellularLocation>
        <location evidence="1">Cell envelope</location>
    </subcellularLocation>
    <subcellularLocation>
        <location evidence="13">Periplasm</location>
    </subcellularLocation>
</comment>
<keyword evidence="9" id="KW-0456">Lyase</keyword>
<dbReference type="EC" id="1.11.1.-" evidence="13"/>
<keyword evidence="13" id="KW-0574">Periplasm</keyword>
<feature type="domain" description="Dyp-type peroxidase C-terminal" evidence="17">
    <location>
        <begin position="261"/>
        <end position="447"/>
    </location>
</feature>
<dbReference type="InterPro" id="IPR011008">
    <property type="entry name" value="Dimeric_a/b-barrel"/>
</dbReference>
<feature type="region of interest" description="Disordered" evidence="15">
    <location>
        <begin position="1"/>
        <end position="35"/>
    </location>
</feature>
<evidence type="ECO:0000256" key="15">
    <source>
        <dbReference type="SAM" id="MobiDB-lite"/>
    </source>
</evidence>
<dbReference type="InterPro" id="IPR006311">
    <property type="entry name" value="TAT_signal"/>
</dbReference>
<comment type="similarity">
    <text evidence="2">Belongs to the DyP-type peroxidase family. EfeB subfamily.</text>
</comment>
<dbReference type="Pfam" id="PF04261">
    <property type="entry name" value="Dyp_perox_N"/>
    <property type="match status" value="1"/>
</dbReference>
<keyword evidence="6" id="KW-0732">Signal</keyword>
<evidence type="ECO:0000256" key="14">
    <source>
        <dbReference type="SAM" id="Coils"/>
    </source>
</evidence>
<accession>A0ABT6I7Z4</accession>
<feature type="domain" description="Dyp-type peroxidase N-terminal" evidence="16">
    <location>
        <begin position="95"/>
        <end position="245"/>
    </location>
</feature>
<evidence type="ECO:0000256" key="4">
    <source>
        <dbReference type="ARBA" id="ARBA00022617"/>
    </source>
</evidence>
<evidence type="ECO:0000313" key="18">
    <source>
        <dbReference type="EMBL" id="MDH4573789.1"/>
    </source>
</evidence>
<comment type="function">
    <text evidence="13">Involved in the recovery of exogenous heme iron. Extracts iron from heme while preserving the protoporphyrin ring intact.</text>
</comment>
<evidence type="ECO:0000256" key="10">
    <source>
        <dbReference type="ARBA" id="ARBA00033771"/>
    </source>
</evidence>
<dbReference type="InterPro" id="IPR048327">
    <property type="entry name" value="Dyp_perox_N"/>
</dbReference>